<keyword evidence="6" id="KW-0067">ATP-binding</keyword>
<keyword evidence="12" id="KW-0599">Photoprotein</keyword>
<organism evidence="16 17">
    <name type="scientific">Parnassius apollo</name>
    <name type="common">Apollo butterfly</name>
    <name type="synonym">Papilio apollo</name>
    <dbReference type="NCBI Taxonomy" id="110799"/>
    <lineage>
        <taxon>Eukaryota</taxon>
        <taxon>Metazoa</taxon>
        <taxon>Ecdysozoa</taxon>
        <taxon>Arthropoda</taxon>
        <taxon>Hexapoda</taxon>
        <taxon>Insecta</taxon>
        <taxon>Pterygota</taxon>
        <taxon>Neoptera</taxon>
        <taxon>Endopterygota</taxon>
        <taxon>Lepidoptera</taxon>
        <taxon>Glossata</taxon>
        <taxon>Ditrysia</taxon>
        <taxon>Papilionoidea</taxon>
        <taxon>Papilionidae</taxon>
        <taxon>Parnassiinae</taxon>
        <taxon>Parnassini</taxon>
        <taxon>Parnassius</taxon>
        <taxon>Parnassius</taxon>
    </lineage>
</organism>
<dbReference type="GO" id="GO:0005524">
    <property type="term" value="F:ATP binding"/>
    <property type="evidence" value="ECO:0007669"/>
    <property type="project" value="UniProtKB-KW"/>
</dbReference>
<dbReference type="InterPro" id="IPR025110">
    <property type="entry name" value="AMP-bd_C"/>
</dbReference>
<dbReference type="Proteomes" id="UP000691718">
    <property type="component" value="Unassembled WGS sequence"/>
</dbReference>
<evidence type="ECO:0000259" key="15">
    <source>
        <dbReference type="Pfam" id="PF13193"/>
    </source>
</evidence>
<evidence type="ECO:0000313" key="17">
    <source>
        <dbReference type="Proteomes" id="UP000691718"/>
    </source>
</evidence>
<evidence type="ECO:0000256" key="12">
    <source>
        <dbReference type="ARBA" id="ARBA00023262"/>
    </source>
</evidence>
<evidence type="ECO:0000256" key="10">
    <source>
        <dbReference type="ARBA" id="ARBA00023140"/>
    </source>
</evidence>
<keyword evidence="9" id="KW-0503">Monooxygenase</keyword>
<comment type="catalytic activity">
    <reaction evidence="13">
        <text>firefly D-luciferin + ATP + O2 = firefly oxyluciferin + hnu + AMP + CO2 + diphosphate</text>
        <dbReference type="Rhea" id="RHEA:10732"/>
        <dbReference type="ChEBI" id="CHEBI:15379"/>
        <dbReference type="ChEBI" id="CHEBI:16526"/>
        <dbReference type="ChEBI" id="CHEBI:16792"/>
        <dbReference type="ChEBI" id="CHEBI:30212"/>
        <dbReference type="ChEBI" id="CHEBI:30616"/>
        <dbReference type="ChEBI" id="CHEBI:33019"/>
        <dbReference type="ChEBI" id="CHEBI:58038"/>
        <dbReference type="ChEBI" id="CHEBI:456215"/>
        <dbReference type="EC" id="1.13.12.7"/>
    </reaction>
</comment>
<dbReference type="AlphaFoldDB" id="A0A8S3WEF6"/>
<proteinExistence type="inferred from homology"/>
<evidence type="ECO:0000256" key="2">
    <source>
        <dbReference type="ARBA" id="ARBA00004275"/>
    </source>
</evidence>
<dbReference type="Pfam" id="PF13193">
    <property type="entry name" value="AMP-binding_C"/>
    <property type="match status" value="1"/>
</dbReference>
<keyword evidence="17" id="KW-1185">Reference proteome</keyword>
<evidence type="ECO:0000256" key="7">
    <source>
        <dbReference type="ARBA" id="ARBA00022842"/>
    </source>
</evidence>
<evidence type="ECO:0000256" key="8">
    <source>
        <dbReference type="ARBA" id="ARBA00023002"/>
    </source>
</evidence>
<dbReference type="InterPro" id="IPR000873">
    <property type="entry name" value="AMP-dep_synth/lig_dom"/>
</dbReference>
<feature type="domain" description="AMP-dependent synthetase/ligase" evidence="14">
    <location>
        <begin position="33"/>
        <end position="399"/>
    </location>
</feature>
<feature type="domain" description="AMP-binding enzyme C-terminal" evidence="15">
    <location>
        <begin position="451"/>
        <end position="527"/>
    </location>
</feature>
<keyword evidence="8" id="KW-0560">Oxidoreductase</keyword>
<keyword evidence="10" id="KW-0576">Peroxisome</keyword>
<comment type="similarity">
    <text evidence="3">Belongs to the ATP-dependent AMP-binding enzyme family.</text>
</comment>
<evidence type="ECO:0000256" key="9">
    <source>
        <dbReference type="ARBA" id="ARBA00023033"/>
    </source>
</evidence>
<accession>A0A8S3WEF6</accession>
<dbReference type="GO" id="GO:0005777">
    <property type="term" value="C:peroxisome"/>
    <property type="evidence" value="ECO:0007669"/>
    <property type="project" value="UniProtKB-SubCell"/>
</dbReference>
<dbReference type="GO" id="GO:0008218">
    <property type="term" value="P:bioluminescence"/>
    <property type="evidence" value="ECO:0007669"/>
    <property type="project" value="UniProtKB-KW"/>
</dbReference>
<dbReference type="GO" id="GO:0004497">
    <property type="term" value="F:monooxygenase activity"/>
    <property type="evidence" value="ECO:0007669"/>
    <property type="project" value="UniProtKB-KW"/>
</dbReference>
<reference evidence="16" key="1">
    <citation type="submission" date="2021-04" db="EMBL/GenBank/DDBJ databases">
        <authorList>
            <person name="Tunstrom K."/>
        </authorList>
    </citation>
    <scope>NUCLEOTIDE SEQUENCE</scope>
</reference>
<comment type="cofactor">
    <cofactor evidence="1">
        <name>Mg(2+)</name>
        <dbReference type="ChEBI" id="CHEBI:18420"/>
    </cofactor>
</comment>
<dbReference type="FunFam" id="3.30.300.30:FF:000007">
    <property type="entry name" value="4-coumarate--CoA ligase 2"/>
    <property type="match status" value="1"/>
</dbReference>
<evidence type="ECO:0000256" key="11">
    <source>
        <dbReference type="ARBA" id="ARBA00023223"/>
    </source>
</evidence>
<keyword evidence="7" id="KW-0460">Magnesium</keyword>
<evidence type="ECO:0000259" key="14">
    <source>
        <dbReference type="Pfam" id="PF00501"/>
    </source>
</evidence>
<dbReference type="PANTHER" id="PTHR24096:SF423">
    <property type="entry name" value="GM05240P"/>
    <property type="match status" value="1"/>
</dbReference>
<evidence type="ECO:0000256" key="13">
    <source>
        <dbReference type="ARBA" id="ARBA00048497"/>
    </source>
</evidence>
<gene>
    <name evidence="16" type="ORF">PAPOLLO_LOCUS5015</name>
</gene>
<comment type="caution">
    <text evidence="16">The sequence shown here is derived from an EMBL/GenBank/DDBJ whole genome shotgun (WGS) entry which is preliminary data.</text>
</comment>
<evidence type="ECO:0000256" key="4">
    <source>
        <dbReference type="ARBA" id="ARBA00012532"/>
    </source>
</evidence>
<dbReference type="InterPro" id="IPR020845">
    <property type="entry name" value="AMP-binding_CS"/>
</dbReference>
<sequence length="546" mass="60394">MPATVHNKIVHGPEEELIPAHLSYGQFLYDKFKQGGDRIALINAETGENVTYKYILQSSINLATSLKELGLKKGDVVALSSENRFEFTIASQAIIYCGAILSTLNVTYSPGELTHILQIIKPKFIFSSPIIAQNIYDCSKNMQCVKNIILFGEYDVVPALFYNELVKKHNMSIDDFTVADVNGAEDAVAVMCSSGTTGLPKGVMLTHVNFLTLSAHMKYYLNVSQEQRKHIIKTGLSLIPWFHAYGFITTMAVMCLHIEVVFLVRFDEQQFLEAIQNYKVNMTTIVPPLAVFLAKHPLVAKYDLTSLNEIWCGAAPLSSEIQKMVSQRTGTDFIKQGYGLTEVTMACCVDLTSGLKIGSCGTPAPGMKIKVLDIDTGKLLSIGEKGELWIKSPLRMKGYMHDQEASNALIDSEGYVRTGDIGYYDEDGYFYIVDRLKELIKYKGFQVAPAELEALLLQHPEVSDCGVVGMPDEVAGELPTAFVVRQPNSTVTENDIVQYIAGKVSPAKHLRGGVIFLKEIPKNASGKILRRELKAILLNKLAKSKL</sequence>
<evidence type="ECO:0000256" key="3">
    <source>
        <dbReference type="ARBA" id="ARBA00006432"/>
    </source>
</evidence>
<comment type="subcellular location">
    <subcellularLocation>
        <location evidence="2">Peroxisome</location>
    </subcellularLocation>
</comment>
<dbReference type="EMBL" id="CAJQZP010000288">
    <property type="protein sequence ID" value="CAG4954025.1"/>
    <property type="molecule type" value="Genomic_DNA"/>
</dbReference>
<protein>
    <recommendedName>
        <fullName evidence="5">Luciferin 4-monooxygenase</fullName>
        <ecNumber evidence="4">1.13.12.7</ecNumber>
    </recommendedName>
</protein>
<keyword evidence="11" id="KW-0455">Luminescence</keyword>
<dbReference type="PROSITE" id="PS00455">
    <property type="entry name" value="AMP_BINDING"/>
    <property type="match status" value="1"/>
</dbReference>
<name>A0A8S3WEF6_PARAO</name>
<dbReference type="EC" id="1.13.12.7" evidence="4"/>
<evidence type="ECO:0000256" key="6">
    <source>
        <dbReference type="ARBA" id="ARBA00022840"/>
    </source>
</evidence>
<dbReference type="PANTHER" id="PTHR24096">
    <property type="entry name" value="LONG-CHAIN-FATTY-ACID--COA LIGASE"/>
    <property type="match status" value="1"/>
</dbReference>
<evidence type="ECO:0000256" key="5">
    <source>
        <dbReference type="ARBA" id="ARBA00019043"/>
    </source>
</evidence>
<dbReference type="GO" id="GO:0016405">
    <property type="term" value="F:CoA-ligase activity"/>
    <property type="evidence" value="ECO:0007669"/>
    <property type="project" value="TreeGrafter"/>
</dbReference>
<dbReference type="OrthoDB" id="10253869at2759"/>
<evidence type="ECO:0000313" key="16">
    <source>
        <dbReference type="EMBL" id="CAG4954025.1"/>
    </source>
</evidence>
<dbReference type="Pfam" id="PF00501">
    <property type="entry name" value="AMP-binding"/>
    <property type="match status" value="1"/>
</dbReference>
<evidence type="ECO:0000256" key="1">
    <source>
        <dbReference type="ARBA" id="ARBA00001946"/>
    </source>
</evidence>
<keyword evidence="6" id="KW-0547">Nucleotide-binding</keyword>